<proteinExistence type="predicted"/>
<organism evidence="3 4">
    <name type="scientific">Pseudonocardia benzenivorans</name>
    <dbReference type="NCBI Taxonomy" id="228005"/>
    <lineage>
        <taxon>Bacteria</taxon>
        <taxon>Bacillati</taxon>
        <taxon>Actinomycetota</taxon>
        <taxon>Actinomycetes</taxon>
        <taxon>Pseudonocardiales</taxon>
        <taxon>Pseudonocardiaceae</taxon>
        <taxon>Pseudonocardia</taxon>
    </lineage>
</organism>
<sequence length="188" mass="20879">MNGRDDTDELLAAMGAAIRSRRRSIGINITELAALSGLSRPFVSQLERGLARPSMRSLTALANALNTTAHALMALPDEAPVTLVRRDAPNSLGIGHSDGQARGLFRERRTMLPVEYRSGPREFEEYYVHRGEEFMYVVSGDFEMDLDEHGIQKLGPGDTLFYSGGVRHRWRALTDGPFCMLLVQQADD</sequence>
<dbReference type="InterPro" id="IPR001387">
    <property type="entry name" value="Cro/C1-type_HTH"/>
</dbReference>
<evidence type="ECO:0000313" key="4">
    <source>
        <dbReference type="Proteomes" id="UP001597182"/>
    </source>
</evidence>
<dbReference type="Gene3D" id="2.60.120.10">
    <property type="entry name" value="Jelly Rolls"/>
    <property type="match status" value="1"/>
</dbReference>
<dbReference type="InterPro" id="IPR010982">
    <property type="entry name" value="Lambda_DNA-bd_dom_sf"/>
</dbReference>
<name>A0ABW3VHQ0_9PSEU</name>
<dbReference type="InterPro" id="IPR050807">
    <property type="entry name" value="TransReg_Diox_bact_type"/>
</dbReference>
<protein>
    <submittedName>
        <fullName evidence="3">Helix-turn-helix domain-containing protein</fullName>
    </submittedName>
</protein>
<gene>
    <name evidence="3" type="ORF">ACFQ34_10785</name>
</gene>
<evidence type="ECO:0000256" key="1">
    <source>
        <dbReference type="ARBA" id="ARBA00023125"/>
    </source>
</evidence>
<evidence type="ECO:0000259" key="2">
    <source>
        <dbReference type="PROSITE" id="PS50943"/>
    </source>
</evidence>
<dbReference type="Gene3D" id="1.10.260.40">
    <property type="entry name" value="lambda repressor-like DNA-binding domains"/>
    <property type="match status" value="1"/>
</dbReference>
<feature type="domain" description="HTH cro/C1-type" evidence="2">
    <location>
        <begin position="18"/>
        <end position="72"/>
    </location>
</feature>
<dbReference type="PANTHER" id="PTHR46797:SF1">
    <property type="entry name" value="METHYLPHOSPHONATE SYNTHASE"/>
    <property type="match status" value="1"/>
</dbReference>
<keyword evidence="4" id="KW-1185">Reference proteome</keyword>
<dbReference type="InterPro" id="IPR013096">
    <property type="entry name" value="Cupin_2"/>
</dbReference>
<dbReference type="PANTHER" id="PTHR46797">
    <property type="entry name" value="HTH-TYPE TRANSCRIPTIONAL REGULATOR"/>
    <property type="match status" value="1"/>
</dbReference>
<dbReference type="CDD" id="cd00093">
    <property type="entry name" value="HTH_XRE"/>
    <property type="match status" value="1"/>
</dbReference>
<comment type="caution">
    <text evidence="3">The sequence shown here is derived from an EMBL/GenBank/DDBJ whole genome shotgun (WGS) entry which is preliminary data.</text>
</comment>
<reference evidence="4" key="1">
    <citation type="journal article" date="2019" name="Int. J. Syst. Evol. Microbiol.">
        <title>The Global Catalogue of Microorganisms (GCM) 10K type strain sequencing project: providing services to taxonomists for standard genome sequencing and annotation.</title>
        <authorList>
            <consortium name="The Broad Institute Genomics Platform"/>
            <consortium name="The Broad Institute Genome Sequencing Center for Infectious Disease"/>
            <person name="Wu L."/>
            <person name="Ma J."/>
        </authorList>
    </citation>
    <scope>NUCLEOTIDE SEQUENCE [LARGE SCALE GENOMIC DNA]</scope>
    <source>
        <strain evidence="4">CCUG 49018</strain>
    </source>
</reference>
<dbReference type="CDD" id="cd02209">
    <property type="entry name" value="cupin_XRE_C"/>
    <property type="match status" value="1"/>
</dbReference>
<accession>A0ABW3VHQ0</accession>
<dbReference type="SUPFAM" id="SSF47413">
    <property type="entry name" value="lambda repressor-like DNA-binding domains"/>
    <property type="match status" value="1"/>
</dbReference>
<dbReference type="PROSITE" id="PS50943">
    <property type="entry name" value="HTH_CROC1"/>
    <property type="match status" value="1"/>
</dbReference>
<dbReference type="RefSeq" id="WP_049803516.1">
    <property type="nucleotide sequence ID" value="NZ_BAABKS010000053.1"/>
</dbReference>
<dbReference type="InterPro" id="IPR014710">
    <property type="entry name" value="RmlC-like_jellyroll"/>
</dbReference>
<dbReference type="Pfam" id="PF07883">
    <property type="entry name" value="Cupin_2"/>
    <property type="match status" value="1"/>
</dbReference>
<dbReference type="InterPro" id="IPR011051">
    <property type="entry name" value="RmlC_Cupin_sf"/>
</dbReference>
<dbReference type="Pfam" id="PF01381">
    <property type="entry name" value="HTH_3"/>
    <property type="match status" value="1"/>
</dbReference>
<dbReference type="Proteomes" id="UP001597182">
    <property type="component" value="Unassembled WGS sequence"/>
</dbReference>
<dbReference type="EMBL" id="JBHTMB010000082">
    <property type="protein sequence ID" value="MFD1233768.1"/>
    <property type="molecule type" value="Genomic_DNA"/>
</dbReference>
<dbReference type="SUPFAM" id="SSF51182">
    <property type="entry name" value="RmlC-like cupins"/>
    <property type="match status" value="1"/>
</dbReference>
<keyword evidence="1" id="KW-0238">DNA-binding</keyword>
<dbReference type="SMART" id="SM00530">
    <property type="entry name" value="HTH_XRE"/>
    <property type="match status" value="1"/>
</dbReference>
<evidence type="ECO:0000313" key="3">
    <source>
        <dbReference type="EMBL" id="MFD1233768.1"/>
    </source>
</evidence>